<keyword evidence="3" id="KW-0997">Cell inner membrane</keyword>
<keyword evidence="6 7" id="KW-0012">Acyltransferase</keyword>
<comment type="subcellular location">
    <subcellularLocation>
        <location evidence="1">Cell inner membrane</location>
    </subcellularLocation>
</comment>
<keyword evidence="4" id="KW-0808">Transferase</keyword>
<evidence type="ECO:0000256" key="4">
    <source>
        <dbReference type="ARBA" id="ARBA00022679"/>
    </source>
</evidence>
<evidence type="ECO:0000256" key="3">
    <source>
        <dbReference type="ARBA" id="ARBA00022519"/>
    </source>
</evidence>
<name>A0ABS1GFC8_9AQUI</name>
<keyword evidence="2" id="KW-1003">Cell membrane</keyword>
<dbReference type="PANTHER" id="PTHR30606:SF10">
    <property type="entry name" value="PHOSPHATIDYLINOSITOL MANNOSIDE ACYLTRANSFERASE"/>
    <property type="match status" value="1"/>
</dbReference>
<keyword evidence="8" id="KW-1185">Reference proteome</keyword>
<evidence type="ECO:0000256" key="6">
    <source>
        <dbReference type="ARBA" id="ARBA00023315"/>
    </source>
</evidence>
<accession>A0ABS1GFC8</accession>
<evidence type="ECO:0000313" key="8">
    <source>
        <dbReference type="Proteomes" id="UP000772812"/>
    </source>
</evidence>
<dbReference type="InterPro" id="IPR004960">
    <property type="entry name" value="LipA_acyltrans"/>
</dbReference>
<proteinExistence type="predicted"/>
<evidence type="ECO:0000256" key="1">
    <source>
        <dbReference type="ARBA" id="ARBA00004533"/>
    </source>
</evidence>
<dbReference type="Proteomes" id="UP000772812">
    <property type="component" value="Unassembled WGS sequence"/>
</dbReference>
<evidence type="ECO:0000256" key="2">
    <source>
        <dbReference type="ARBA" id="ARBA00022475"/>
    </source>
</evidence>
<comment type="caution">
    <text evidence="7">The sequence shown here is derived from an EMBL/GenBank/DDBJ whole genome shotgun (WGS) entry which is preliminary data.</text>
</comment>
<dbReference type="GO" id="GO:0016746">
    <property type="term" value="F:acyltransferase activity"/>
    <property type="evidence" value="ECO:0007669"/>
    <property type="project" value="UniProtKB-KW"/>
</dbReference>
<evidence type="ECO:0000256" key="5">
    <source>
        <dbReference type="ARBA" id="ARBA00023136"/>
    </source>
</evidence>
<protein>
    <submittedName>
        <fullName evidence="7">Lipid A biosynthesis acyltransferase</fullName>
    </submittedName>
</protein>
<keyword evidence="5" id="KW-0472">Membrane</keyword>
<dbReference type="PIRSF" id="PIRSF026649">
    <property type="entry name" value="MsbB"/>
    <property type="match status" value="1"/>
</dbReference>
<dbReference type="CDD" id="cd07984">
    <property type="entry name" value="LPLAT_LABLAT-like"/>
    <property type="match status" value="1"/>
</dbReference>
<dbReference type="EMBL" id="JAACYA010000001">
    <property type="protein sequence ID" value="MBK3331571.1"/>
    <property type="molecule type" value="Genomic_DNA"/>
</dbReference>
<evidence type="ECO:0000313" key="7">
    <source>
        <dbReference type="EMBL" id="MBK3331571.1"/>
    </source>
</evidence>
<gene>
    <name evidence="7" type="ORF">GWK41_00655</name>
</gene>
<sequence>MMYLFAKTFFSFSSKLSRETALELGEKIGSTFWRLGYRKKVILKNLDIAFPEKEKEWKEKTGEKSLQSIGRTLVEFPKLPEYVKNKDIDRIFVIEEGEEILKEKGGKIIVSAHIGNWELGGAGISRKYGKIVSLAYRLKNKKLNSLITQIRESSGMKIIFHDQPLKDFLKALREGMTIVFLVDQNALRHRGVFVDFFSLPASTVSFPAKLSAKYGYPIIFSYQYYDFKTRIYKGVVKNLEIPDRKDVKSIVQSYTKEVEIAVRKHPEQYFWVHKRWKTRPEGEPENLYT</sequence>
<dbReference type="Pfam" id="PF03279">
    <property type="entry name" value="Lip_A_acyltrans"/>
    <property type="match status" value="1"/>
</dbReference>
<reference evidence="7 8" key="1">
    <citation type="journal article" date="2021" name="Syst. Appl. Microbiol.">
        <title>Persephonella atlantica sp. nov.: How to adapt to physico-chemical gradients in high temperature hydrothermal habitats.</title>
        <authorList>
            <person name="Francois D.X."/>
            <person name="Godfroy A."/>
            <person name="Mathien C."/>
            <person name="Aube J."/>
            <person name="Cathalot C."/>
            <person name="Lesongeur F."/>
            <person name="L'Haridon S."/>
            <person name="Philippon X."/>
            <person name="Roussel E.G."/>
        </authorList>
    </citation>
    <scope>NUCLEOTIDE SEQUENCE [LARGE SCALE GENOMIC DNA]</scope>
    <source>
        <strain evidence="7 8">MO1340</strain>
    </source>
</reference>
<dbReference type="PANTHER" id="PTHR30606">
    <property type="entry name" value="LIPID A BIOSYNTHESIS LAUROYL ACYLTRANSFERASE"/>
    <property type="match status" value="1"/>
</dbReference>
<organism evidence="7 8">
    <name type="scientific">Persephonella atlantica</name>
    <dbReference type="NCBI Taxonomy" id="2699429"/>
    <lineage>
        <taxon>Bacteria</taxon>
        <taxon>Pseudomonadati</taxon>
        <taxon>Aquificota</taxon>
        <taxon>Aquificia</taxon>
        <taxon>Aquificales</taxon>
        <taxon>Hydrogenothermaceae</taxon>
        <taxon>Persephonella</taxon>
    </lineage>
</organism>